<dbReference type="InterPro" id="IPR010090">
    <property type="entry name" value="Phage_tape_meas"/>
</dbReference>
<proteinExistence type="predicted"/>
<keyword evidence="2" id="KW-1133">Transmembrane helix</keyword>
<evidence type="ECO:0000256" key="2">
    <source>
        <dbReference type="SAM" id="Phobius"/>
    </source>
</evidence>
<dbReference type="Proteomes" id="UP000076796">
    <property type="component" value="Unassembled WGS sequence"/>
</dbReference>
<dbReference type="RefSeq" id="WP_063477897.1">
    <property type="nucleotide sequence ID" value="NZ_CP147845.1"/>
</dbReference>
<comment type="caution">
    <text evidence="4">The sequence shown here is derived from an EMBL/GenBank/DDBJ whole genome shotgun (WGS) entry which is preliminary data.</text>
</comment>
<accession>A0A163HWG2</accession>
<reference evidence="4" key="1">
    <citation type="journal article" date="2016" name="Genome Announc.">
        <title>Draft genomes of two strains of Paenibacillus glucanolyticus with capability to degrade lignocellulose.</title>
        <authorList>
            <person name="Mathews S.L."/>
            <person name="Pawlak J."/>
            <person name="Grunden A.M."/>
        </authorList>
    </citation>
    <scope>NUCLEOTIDE SEQUENCE [LARGE SCALE GENOMIC DNA]</scope>
    <source>
        <strain evidence="4">SLM1</strain>
    </source>
</reference>
<organism evidence="4 5">
    <name type="scientific">Paenibacillus glucanolyticus</name>
    <dbReference type="NCBI Taxonomy" id="59843"/>
    <lineage>
        <taxon>Bacteria</taxon>
        <taxon>Bacillati</taxon>
        <taxon>Bacillota</taxon>
        <taxon>Bacilli</taxon>
        <taxon>Bacillales</taxon>
        <taxon>Paenibacillaceae</taxon>
        <taxon>Paenibacillus</taxon>
    </lineage>
</organism>
<evidence type="ECO:0000259" key="3">
    <source>
        <dbReference type="Pfam" id="PF10145"/>
    </source>
</evidence>
<feature type="transmembrane region" description="Helical" evidence="2">
    <location>
        <begin position="513"/>
        <end position="534"/>
    </location>
</feature>
<evidence type="ECO:0000256" key="1">
    <source>
        <dbReference type="SAM" id="MobiDB-lite"/>
    </source>
</evidence>
<evidence type="ECO:0000313" key="4">
    <source>
        <dbReference type="EMBL" id="KZS45698.1"/>
    </source>
</evidence>
<feature type="domain" description="Phage tail tape measure protein" evidence="3">
    <location>
        <begin position="190"/>
        <end position="390"/>
    </location>
</feature>
<keyword evidence="5" id="KW-1185">Reference proteome</keyword>
<dbReference type="AlphaFoldDB" id="A0A163HWG2"/>
<dbReference type="Pfam" id="PF10145">
    <property type="entry name" value="PhageMin_Tail"/>
    <property type="match status" value="1"/>
</dbReference>
<feature type="transmembrane region" description="Helical" evidence="2">
    <location>
        <begin position="554"/>
        <end position="572"/>
    </location>
</feature>
<feature type="compositionally biased region" description="Basic and acidic residues" evidence="1">
    <location>
        <begin position="697"/>
        <end position="714"/>
    </location>
</feature>
<keyword evidence="2" id="KW-0472">Membrane</keyword>
<dbReference type="GeneID" id="97552978"/>
<evidence type="ECO:0000313" key="5">
    <source>
        <dbReference type="Proteomes" id="UP000076796"/>
    </source>
</evidence>
<feature type="compositionally biased region" description="Low complexity" evidence="1">
    <location>
        <begin position="727"/>
        <end position="750"/>
    </location>
</feature>
<keyword evidence="2" id="KW-0812">Transmembrane</keyword>
<sequence>MPTIATHLNMMTNFSGPLKAAIRQTNTAISAMENLRRVVERPTHADIDVTLDSSQAMQEARQVNQEVSRRLGTITGEVEIDVTTQVTNAIGRLDGPINRVRSEIDRLADVIQSQNQQSSGNGGSDGGGVILGSGGFIAALAGVLGAGALVNSSVGGAMEQQQLQGTLQAQVGIDDTQAAMMAQQVQGVWAAGWGESLAMVNNDMATVRQNLSGLSQEASKAYTESAYAVQQVAKGQTDIQELSKVTRTLMANFEGLGETQALDLITTGFQRGGDYANDMLDTINEYAVHFAGLGMSPEQMFSTLISASQEGAWNLDKVGDAAKESFIRLQDLSDSSREGLQALGLDANQVAADIAAGGDSANRAYQATLLALGNMDNALDRNTVGVKLFGTQWEDMEDSVILAMAAGQKGLGEFEGATAKAMEALQNNGAFQMEQLKRNFALGFAEAGRGSVEALSPLLTMLNDAFQAGKFQPFFDGLSNVLTFTLELIGLLVENALWLSNTIVENWSGISPIVWGIVAALGAYWLMTQGITLALQVAKLAQIAFNAAMSANPYVLVAMLLIGIVTALITLWNTNDEFAAGFLRAWNGILNFFDQIPIFFTWVGNGIASAFDWAKVETLKIVDSMANGVIDRINWLIEKLKNIVPGLAIDTLGHLELSGNAAVEAEAARQSRAANLESMQQDAAGKAAEREANVQKFLGDRESKRAKEAAEKAAQEAAQKAAEEAAKQAAEAAKNQQLGSVPGSGSSLPSRVTTPQLPTIGVGDKDIGKVGKVGQVDKIKDKVDISSEDLKMLRELAEMKNIQNNVTLQPSISFGDTHVRNESDINTIVAHITEKLEQDIASSVDAAYT</sequence>
<dbReference type="EMBL" id="LWMH01000001">
    <property type="protein sequence ID" value="KZS45698.1"/>
    <property type="molecule type" value="Genomic_DNA"/>
</dbReference>
<feature type="region of interest" description="Disordered" evidence="1">
    <location>
        <begin position="697"/>
        <end position="760"/>
    </location>
</feature>
<gene>
    <name evidence="4" type="ORF">AWU65_07115</name>
</gene>
<name>A0A163HWG2_9BACL</name>
<protein>
    <submittedName>
        <fullName evidence="4">Phage tail protein</fullName>
    </submittedName>
</protein>